<gene>
    <name evidence="2" type="ordered locus">Halru_1636</name>
</gene>
<feature type="transmembrane region" description="Helical" evidence="1">
    <location>
        <begin position="141"/>
        <end position="164"/>
    </location>
</feature>
<dbReference type="HOGENOM" id="CLU_1320305_0_0_2"/>
<keyword evidence="3" id="KW-1185">Reference proteome</keyword>
<feature type="transmembrane region" description="Helical" evidence="1">
    <location>
        <begin position="68"/>
        <end position="87"/>
    </location>
</feature>
<name>L0IBP9_HALRX</name>
<dbReference type="RefSeq" id="WP_015300882.1">
    <property type="nucleotide sequence ID" value="NC_019964.1"/>
</dbReference>
<evidence type="ECO:0000313" key="2">
    <source>
        <dbReference type="EMBL" id="AGB16243.1"/>
    </source>
</evidence>
<keyword evidence="1" id="KW-1133">Transmembrane helix</keyword>
<feature type="transmembrane region" description="Helical" evidence="1">
    <location>
        <begin position="37"/>
        <end position="56"/>
    </location>
</feature>
<dbReference type="Pfam" id="PF11139">
    <property type="entry name" value="SfLAP"/>
    <property type="match status" value="1"/>
</dbReference>
<protein>
    <recommendedName>
        <fullName evidence="4">Threonine efflux protein</fullName>
    </recommendedName>
</protein>
<keyword evidence="1" id="KW-0472">Membrane</keyword>
<dbReference type="EMBL" id="CP003050">
    <property type="protein sequence ID" value="AGB16243.1"/>
    <property type="molecule type" value="Genomic_DNA"/>
</dbReference>
<feature type="transmembrane region" description="Helical" evidence="1">
    <location>
        <begin position="185"/>
        <end position="203"/>
    </location>
</feature>
<dbReference type="AlphaFoldDB" id="L0IBP9"/>
<reference evidence="2" key="1">
    <citation type="submission" date="2011-09" db="EMBL/GenBank/DDBJ databases">
        <title>Complete sequence of Halovivax ruber XH-70.</title>
        <authorList>
            <consortium name="US DOE Joint Genome Institute"/>
            <person name="Lucas S."/>
            <person name="Han J."/>
            <person name="Lapidus A."/>
            <person name="Cheng J.-F."/>
            <person name="Goodwin L."/>
            <person name="Pitluck S."/>
            <person name="Peters L."/>
            <person name="Mikhailova N."/>
            <person name="Davenport K."/>
            <person name="Detter J.C."/>
            <person name="Han C."/>
            <person name="Tapia R."/>
            <person name="Land M."/>
            <person name="Hauser L."/>
            <person name="Kyrpides N."/>
            <person name="Ivanova N."/>
            <person name="Pagani I."/>
            <person name="Sproer C."/>
            <person name="Anderson I."/>
            <person name="Woyke T."/>
        </authorList>
    </citation>
    <scope>NUCLEOTIDE SEQUENCE</scope>
    <source>
        <strain evidence="2">XH-70</strain>
    </source>
</reference>
<dbReference type="eggNOG" id="arCOG11916">
    <property type="taxonomic scope" value="Archaea"/>
</dbReference>
<dbReference type="OrthoDB" id="346418at2157"/>
<feature type="transmembrane region" description="Helical" evidence="1">
    <location>
        <begin position="6"/>
        <end position="25"/>
    </location>
</feature>
<dbReference type="InterPro" id="IPR021315">
    <property type="entry name" value="Gap/Sap"/>
</dbReference>
<dbReference type="STRING" id="797302.Halru_1636"/>
<proteinExistence type="predicted"/>
<evidence type="ECO:0008006" key="4">
    <source>
        <dbReference type="Google" id="ProtNLM"/>
    </source>
</evidence>
<evidence type="ECO:0000256" key="1">
    <source>
        <dbReference type="SAM" id="Phobius"/>
    </source>
</evidence>
<evidence type="ECO:0000313" key="3">
    <source>
        <dbReference type="Proteomes" id="UP000010846"/>
    </source>
</evidence>
<dbReference type="KEGG" id="hru:Halru_1636"/>
<dbReference type="Proteomes" id="UP000010846">
    <property type="component" value="Chromosome"/>
</dbReference>
<keyword evidence="1" id="KW-0812">Transmembrane</keyword>
<dbReference type="GeneID" id="14376423"/>
<accession>L0IBP9</accession>
<sequence>MQFLEVLPLVVVMVSGPQILSAIFLATSQRWRTNSAAFLAGAAISISLVVGIAYVLDVGVVGRGRPSMARTGVVLGALVLAMIHTYRTRETAESPRWMGSIESASPRAAFRLGFLLMGFFPTDLLTSIAVGSYLSGRDAPLWHLAPFVGATLLILALPSLALIAGGARAEQALPKIRTWMNDNSWLVSEFVLLFFVAMTLSNATP</sequence>
<organism evidence="2 3">
    <name type="scientific">Halovivax ruber (strain DSM 18193 / JCM 13892 / XH-70)</name>
    <dbReference type="NCBI Taxonomy" id="797302"/>
    <lineage>
        <taxon>Archaea</taxon>
        <taxon>Methanobacteriati</taxon>
        <taxon>Methanobacteriota</taxon>
        <taxon>Stenosarchaea group</taxon>
        <taxon>Halobacteria</taxon>
        <taxon>Halobacteriales</taxon>
        <taxon>Natrialbaceae</taxon>
        <taxon>Halovivax</taxon>
    </lineage>
</organism>
<feature type="transmembrane region" description="Helical" evidence="1">
    <location>
        <begin position="108"/>
        <end position="135"/>
    </location>
</feature>